<dbReference type="RefSeq" id="WP_378320187.1">
    <property type="nucleotide sequence ID" value="NZ_JBHUHY010000009.1"/>
</dbReference>
<proteinExistence type="predicted"/>
<dbReference type="Pfam" id="PF19937">
    <property type="entry name" value="GldC-like"/>
    <property type="match status" value="1"/>
</dbReference>
<evidence type="ECO:0000313" key="2">
    <source>
        <dbReference type="Proteomes" id="UP001597344"/>
    </source>
</evidence>
<accession>A0ABW5AY25</accession>
<organism evidence="1 2">
    <name type="scientific">Aquimarina celericrescens</name>
    <dbReference type="NCBI Taxonomy" id="1964542"/>
    <lineage>
        <taxon>Bacteria</taxon>
        <taxon>Pseudomonadati</taxon>
        <taxon>Bacteroidota</taxon>
        <taxon>Flavobacteriia</taxon>
        <taxon>Flavobacteriales</taxon>
        <taxon>Flavobacteriaceae</taxon>
        <taxon>Aquimarina</taxon>
    </lineage>
</organism>
<dbReference type="NCBIfam" id="TIGR03515">
    <property type="entry name" value="GldC"/>
    <property type="match status" value="1"/>
</dbReference>
<keyword evidence="2" id="KW-1185">Reference proteome</keyword>
<dbReference type="InterPro" id="IPR019854">
    <property type="entry name" value="Motility-assoc_prot_GldC"/>
</dbReference>
<dbReference type="Proteomes" id="UP001597344">
    <property type="component" value="Unassembled WGS sequence"/>
</dbReference>
<sequence length="112" mass="13182">MAIEHKSEIKIDIALDENRIPEQLKWTAKDGGVENEETKAMLLSVWDSKNKESLRIDLWTKDMPVDEMKIFFHQTLVAMSDTFYRATQDEKMSATMKDFCDYFAEKLELKQQ</sequence>
<reference evidence="2" key="1">
    <citation type="journal article" date="2019" name="Int. J. Syst. Evol. Microbiol.">
        <title>The Global Catalogue of Microorganisms (GCM) 10K type strain sequencing project: providing services to taxonomists for standard genome sequencing and annotation.</title>
        <authorList>
            <consortium name="The Broad Institute Genomics Platform"/>
            <consortium name="The Broad Institute Genome Sequencing Center for Infectious Disease"/>
            <person name="Wu L."/>
            <person name="Ma J."/>
        </authorList>
    </citation>
    <scope>NUCLEOTIDE SEQUENCE [LARGE SCALE GENOMIC DNA]</scope>
    <source>
        <strain evidence="2">DT92</strain>
    </source>
</reference>
<name>A0ABW5AY25_9FLAO</name>
<protein>
    <submittedName>
        <fullName evidence="1">Gliding motility protein GldC</fullName>
    </submittedName>
</protein>
<evidence type="ECO:0000313" key="1">
    <source>
        <dbReference type="EMBL" id="MFD2187190.1"/>
    </source>
</evidence>
<comment type="caution">
    <text evidence="1">The sequence shown here is derived from an EMBL/GenBank/DDBJ whole genome shotgun (WGS) entry which is preliminary data.</text>
</comment>
<dbReference type="EMBL" id="JBHUHY010000009">
    <property type="protein sequence ID" value="MFD2187190.1"/>
    <property type="molecule type" value="Genomic_DNA"/>
</dbReference>
<gene>
    <name evidence="1" type="primary">gldC</name>
    <name evidence="1" type="ORF">ACFSJT_10360</name>
</gene>